<dbReference type="EMBL" id="CACSLK010027832">
    <property type="protein sequence ID" value="CAA0831609.1"/>
    <property type="molecule type" value="Genomic_DNA"/>
</dbReference>
<dbReference type="InterPro" id="IPR000490">
    <property type="entry name" value="Glyco_hydro_17"/>
</dbReference>
<name>A0A9N7RKN8_STRHE</name>
<dbReference type="InterPro" id="IPR044965">
    <property type="entry name" value="Glyco_hydro_17_plant"/>
</dbReference>
<dbReference type="FunFam" id="3.20.20.80:FF:000010">
    <property type="entry name" value="glucan endo-1,3-beta-glucosidase, basic"/>
    <property type="match status" value="1"/>
</dbReference>
<feature type="chain" id="PRO_5040444554" evidence="6">
    <location>
        <begin position="31"/>
        <end position="345"/>
    </location>
</feature>
<evidence type="ECO:0000256" key="6">
    <source>
        <dbReference type="SAM" id="SignalP"/>
    </source>
</evidence>
<protein>
    <submittedName>
        <fullName evidence="7">Glucan endo-1-3-beta-glucosidase- acidic isoform</fullName>
    </submittedName>
</protein>
<keyword evidence="2 5" id="KW-0378">Hydrolase</keyword>
<keyword evidence="3 5" id="KW-0326">Glycosidase</keyword>
<comment type="caution">
    <text evidence="7">The sequence shown here is derived from an EMBL/GenBank/DDBJ whole genome shotgun (WGS) entry which is preliminary data.</text>
</comment>
<dbReference type="Gene3D" id="3.20.20.80">
    <property type="entry name" value="Glycosidases"/>
    <property type="match status" value="1"/>
</dbReference>
<dbReference type="PANTHER" id="PTHR32227">
    <property type="entry name" value="GLUCAN ENDO-1,3-BETA-GLUCOSIDASE BG1-RELATED-RELATED"/>
    <property type="match status" value="1"/>
</dbReference>
<organism evidence="7 8">
    <name type="scientific">Striga hermonthica</name>
    <name type="common">Purple witchweed</name>
    <name type="synonym">Buchnera hermonthica</name>
    <dbReference type="NCBI Taxonomy" id="68872"/>
    <lineage>
        <taxon>Eukaryota</taxon>
        <taxon>Viridiplantae</taxon>
        <taxon>Streptophyta</taxon>
        <taxon>Embryophyta</taxon>
        <taxon>Tracheophyta</taxon>
        <taxon>Spermatophyta</taxon>
        <taxon>Magnoliopsida</taxon>
        <taxon>eudicotyledons</taxon>
        <taxon>Gunneridae</taxon>
        <taxon>Pentapetalae</taxon>
        <taxon>asterids</taxon>
        <taxon>lamiids</taxon>
        <taxon>Lamiales</taxon>
        <taxon>Orobanchaceae</taxon>
        <taxon>Buchnereae</taxon>
        <taxon>Striga</taxon>
    </lineage>
</organism>
<keyword evidence="8" id="KW-1185">Reference proteome</keyword>
<dbReference type="GO" id="GO:0005975">
    <property type="term" value="P:carbohydrate metabolic process"/>
    <property type="evidence" value="ECO:0007669"/>
    <property type="project" value="InterPro"/>
</dbReference>
<dbReference type="PROSITE" id="PS00587">
    <property type="entry name" value="GLYCOSYL_HYDROL_F17"/>
    <property type="match status" value="1"/>
</dbReference>
<gene>
    <name evidence="7" type="ORF">SHERM_26955</name>
</gene>
<keyword evidence="6" id="KW-0732">Signal</keyword>
<dbReference type="Proteomes" id="UP001153555">
    <property type="component" value="Unassembled WGS sequence"/>
</dbReference>
<accession>A0A9N7RKN8</accession>
<evidence type="ECO:0000256" key="4">
    <source>
        <dbReference type="RuleBase" id="RU004335"/>
    </source>
</evidence>
<evidence type="ECO:0000313" key="7">
    <source>
        <dbReference type="EMBL" id="CAA0831609.1"/>
    </source>
</evidence>
<feature type="signal peptide" evidence="6">
    <location>
        <begin position="1"/>
        <end position="30"/>
    </location>
</feature>
<dbReference type="GO" id="GO:0004553">
    <property type="term" value="F:hydrolase activity, hydrolyzing O-glycosyl compounds"/>
    <property type="evidence" value="ECO:0007669"/>
    <property type="project" value="InterPro"/>
</dbReference>
<dbReference type="InterPro" id="IPR017853">
    <property type="entry name" value="GH"/>
</dbReference>
<dbReference type="OrthoDB" id="941679at2759"/>
<dbReference type="AlphaFoldDB" id="A0A9N7RKN8"/>
<evidence type="ECO:0000256" key="2">
    <source>
        <dbReference type="ARBA" id="ARBA00022801"/>
    </source>
</evidence>
<dbReference type="SUPFAM" id="SSF51445">
    <property type="entry name" value="(Trans)glycosidases"/>
    <property type="match status" value="1"/>
</dbReference>
<reference evidence="7" key="1">
    <citation type="submission" date="2019-12" db="EMBL/GenBank/DDBJ databases">
        <authorList>
            <person name="Scholes J."/>
        </authorList>
    </citation>
    <scope>NUCLEOTIDE SEQUENCE</scope>
</reference>
<comment type="similarity">
    <text evidence="1 4">Belongs to the glycosyl hydrolase 17 family.</text>
</comment>
<evidence type="ECO:0000313" key="8">
    <source>
        <dbReference type="Proteomes" id="UP001153555"/>
    </source>
</evidence>
<dbReference type="Pfam" id="PF00332">
    <property type="entry name" value="Glyco_hydro_17"/>
    <property type="match status" value="1"/>
</dbReference>
<evidence type="ECO:0000256" key="5">
    <source>
        <dbReference type="RuleBase" id="RU004336"/>
    </source>
</evidence>
<evidence type="ECO:0000256" key="1">
    <source>
        <dbReference type="ARBA" id="ARBA00008773"/>
    </source>
</evidence>
<proteinExistence type="inferred from homology"/>
<evidence type="ECO:0000256" key="3">
    <source>
        <dbReference type="ARBA" id="ARBA00023295"/>
    </source>
</evidence>
<sequence>MANSKSSQFIPAAMLLCALLIMLTLDFTAASVGVCYGMMGNDLPDPSNVVALLKQHNIQLLRMYNPHDPTQQALSGSGIELVLGVPNTDLQYVAASQANADKWVQTNVKSYPNVRFRYLAVGNEVSPLISGSSQYVSSVLPALQNIQKAINSAGLGSQVAVSTAVEMTLLGTTFPPADGAFHPEVASYINPIIQHLVENHAPLLVNIYPYYTYIASKSQIDLDYALFMSPNGTEAGGVHYPNLFSAMLDSVYAALEKSGGSSLEVVVSESGWPSDGGDTASMDYAKTYNTNLPQHVGAGTPKRPGKEIETYMFDLFDENEKSPEHEKHFGLFHPNGQPKYDVSFA</sequence>